<evidence type="ECO:0000256" key="12">
    <source>
        <dbReference type="ARBA" id="ARBA00023170"/>
    </source>
</evidence>
<dbReference type="PROSITE" id="PS50011">
    <property type="entry name" value="PROTEIN_KINASE_DOM"/>
    <property type="match status" value="1"/>
</dbReference>
<dbReference type="GO" id="GO:0005524">
    <property type="term" value="F:ATP binding"/>
    <property type="evidence" value="ECO:0007669"/>
    <property type="project" value="UniProtKB-UniRule"/>
</dbReference>
<keyword evidence="20" id="KW-1185">Reference proteome</keyword>
<keyword evidence="2" id="KW-0723">Serine/threonine-protein kinase</keyword>
<dbReference type="CDD" id="cd14066">
    <property type="entry name" value="STKc_IRAK"/>
    <property type="match status" value="1"/>
</dbReference>
<name>A0A803NZ06_CANSA</name>
<dbReference type="Proteomes" id="UP000596661">
    <property type="component" value="Chromosome 2"/>
</dbReference>
<feature type="chain" id="PRO_5030813971" description="Cysteine-rich receptor-like protein kinase 10" evidence="16">
    <location>
        <begin position="33"/>
        <end position="655"/>
    </location>
</feature>
<evidence type="ECO:0000256" key="13">
    <source>
        <dbReference type="ARBA" id="ARBA00023180"/>
    </source>
</evidence>
<evidence type="ECO:0000256" key="8">
    <source>
        <dbReference type="ARBA" id="ARBA00022777"/>
    </source>
</evidence>
<evidence type="ECO:0000256" key="10">
    <source>
        <dbReference type="ARBA" id="ARBA00022989"/>
    </source>
</evidence>
<dbReference type="EMBL" id="UZAU01000238">
    <property type="status" value="NOT_ANNOTATED_CDS"/>
    <property type="molecule type" value="Genomic_DNA"/>
</dbReference>
<dbReference type="InterPro" id="IPR000719">
    <property type="entry name" value="Prot_kinase_dom"/>
</dbReference>
<feature type="domain" description="Gnk2-homologous" evidence="18">
    <location>
        <begin position="150"/>
        <end position="257"/>
    </location>
</feature>
<keyword evidence="5 16" id="KW-0732">Signal</keyword>
<accession>A0A803NZ06</accession>
<keyword evidence="10" id="KW-1133">Transmembrane helix</keyword>
<dbReference type="FunFam" id="3.30.200.20:FF:000727">
    <property type="entry name" value="Cysteine-rich RLK (RECEPTOR-like protein kinase) 23"/>
    <property type="match status" value="1"/>
</dbReference>
<dbReference type="FunFam" id="3.30.430.20:FF:000002">
    <property type="entry name" value="Cysteine-rich receptor-like protein kinase 10"/>
    <property type="match status" value="1"/>
</dbReference>
<evidence type="ECO:0000256" key="1">
    <source>
        <dbReference type="ARBA" id="ARBA00004167"/>
    </source>
</evidence>
<keyword evidence="11" id="KW-0472">Membrane</keyword>
<evidence type="ECO:0000256" key="7">
    <source>
        <dbReference type="ARBA" id="ARBA00022741"/>
    </source>
</evidence>
<evidence type="ECO:0000259" key="18">
    <source>
        <dbReference type="PROSITE" id="PS51473"/>
    </source>
</evidence>
<dbReference type="SUPFAM" id="SSF56112">
    <property type="entry name" value="Protein kinase-like (PK-like)"/>
    <property type="match status" value="1"/>
</dbReference>
<dbReference type="PROSITE" id="PS51473">
    <property type="entry name" value="GNK2"/>
    <property type="match status" value="2"/>
</dbReference>
<dbReference type="PROSITE" id="PS00107">
    <property type="entry name" value="PROTEIN_KINASE_ATP"/>
    <property type="match status" value="1"/>
</dbReference>
<keyword evidence="6" id="KW-0677">Repeat</keyword>
<evidence type="ECO:0008006" key="21">
    <source>
        <dbReference type="Google" id="ProtNLM"/>
    </source>
</evidence>
<keyword evidence="4" id="KW-0812">Transmembrane</keyword>
<dbReference type="InterPro" id="IPR038408">
    <property type="entry name" value="GNK2_sf"/>
</dbReference>
<dbReference type="PANTHER" id="PTHR27002:SF1108">
    <property type="entry name" value="CYSTEINE-RICH RECEPTOR-KINASE-LIKE PROTEIN"/>
    <property type="match status" value="1"/>
</dbReference>
<dbReference type="Gene3D" id="3.30.430.20">
    <property type="entry name" value="Gnk2 domain, C-X8-C-X2-C motif"/>
    <property type="match status" value="2"/>
</dbReference>
<keyword evidence="7 14" id="KW-0547">Nucleotide-binding</keyword>
<feature type="compositionally biased region" description="Polar residues" evidence="15">
    <location>
        <begin position="616"/>
        <end position="646"/>
    </location>
</feature>
<evidence type="ECO:0000256" key="11">
    <source>
        <dbReference type="ARBA" id="ARBA00023136"/>
    </source>
</evidence>
<dbReference type="InterPro" id="IPR001245">
    <property type="entry name" value="Ser-Thr/Tyr_kinase_cat_dom"/>
</dbReference>
<dbReference type="PROSITE" id="PS00108">
    <property type="entry name" value="PROTEIN_KINASE_ST"/>
    <property type="match status" value="1"/>
</dbReference>
<dbReference type="SMART" id="SM00220">
    <property type="entry name" value="S_TKc"/>
    <property type="match status" value="1"/>
</dbReference>
<evidence type="ECO:0000256" key="4">
    <source>
        <dbReference type="ARBA" id="ARBA00022692"/>
    </source>
</evidence>
<dbReference type="CDD" id="cd23509">
    <property type="entry name" value="Gnk2-like"/>
    <property type="match status" value="2"/>
</dbReference>
<feature type="domain" description="Protein kinase" evidence="17">
    <location>
        <begin position="326"/>
        <end position="602"/>
    </location>
</feature>
<feature type="signal peptide" evidence="16">
    <location>
        <begin position="1"/>
        <end position="32"/>
    </location>
</feature>
<dbReference type="InterPro" id="IPR008271">
    <property type="entry name" value="Ser/Thr_kinase_AS"/>
</dbReference>
<dbReference type="Gene3D" id="3.30.200.20">
    <property type="entry name" value="Phosphorylase Kinase, domain 1"/>
    <property type="match status" value="1"/>
</dbReference>
<dbReference type="InterPro" id="IPR017441">
    <property type="entry name" value="Protein_kinase_ATP_BS"/>
</dbReference>
<dbReference type="EnsemblPlants" id="evm.model.02.2853.1.5bd9b136">
    <property type="protein sequence ID" value="cds.evm.model.02.2853.1.5bd9b136"/>
    <property type="gene ID" value="evm.TU.02.2853"/>
</dbReference>
<dbReference type="PANTHER" id="PTHR27002">
    <property type="entry name" value="RECEPTOR-LIKE SERINE/THREONINE-PROTEIN KINASE SD1-8"/>
    <property type="match status" value="1"/>
</dbReference>
<evidence type="ECO:0000256" key="15">
    <source>
        <dbReference type="SAM" id="MobiDB-lite"/>
    </source>
</evidence>
<keyword evidence="13" id="KW-0325">Glycoprotein</keyword>
<dbReference type="GO" id="GO:0005886">
    <property type="term" value="C:plasma membrane"/>
    <property type="evidence" value="ECO:0007669"/>
    <property type="project" value="TreeGrafter"/>
</dbReference>
<feature type="region of interest" description="Disordered" evidence="15">
    <location>
        <begin position="612"/>
        <end position="646"/>
    </location>
</feature>
<organism evidence="19 20">
    <name type="scientific">Cannabis sativa</name>
    <name type="common">Hemp</name>
    <name type="synonym">Marijuana</name>
    <dbReference type="NCBI Taxonomy" id="3483"/>
    <lineage>
        <taxon>Eukaryota</taxon>
        <taxon>Viridiplantae</taxon>
        <taxon>Streptophyta</taxon>
        <taxon>Embryophyta</taxon>
        <taxon>Tracheophyta</taxon>
        <taxon>Spermatophyta</taxon>
        <taxon>Magnoliopsida</taxon>
        <taxon>eudicotyledons</taxon>
        <taxon>Gunneridae</taxon>
        <taxon>Pentapetalae</taxon>
        <taxon>rosids</taxon>
        <taxon>fabids</taxon>
        <taxon>Rosales</taxon>
        <taxon>Cannabaceae</taxon>
        <taxon>Cannabis</taxon>
    </lineage>
</organism>
<dbReference type="InterPro" id="IPR011009">
    <property type="entry name" value="Kinase-like_dom_sf"/>
</dbReference>
<dbReference type="FunFam" id="1.10.510.10:FF:000129">
    <property type="entry name" value="cysteine-rich receptor-like protein kinase 10"/>
    <property type="match status" value="1"/>
</dbReference>
<protein>
    <recommendedName>
        <fullName evidence="21">Cysteine-rich receptor-like protein kinase 10</fullName>
    </recommendedName>
</protein>
<gene>
    <name evidence="19" type="primary">LOC115707459</name>
</gene>
<sequence>MKMMMNKISPKILCLILAHTLYWSCLIHIGESTPTYSEHACTNSTASASTLSQDTTYLANLNLLLSYLNSNATNDAGFHQTTVATGTQDASTGLFQCRGDITASLCRECVLNASREVLKRCPQEKQAVIWYDVCWIRYQDSSIFLPNPGIVPSTSLQSSETVREAERFNKLLAGVMDALANKAANSGSVKKFATAENNFTSSETLYSLAQCTPDLSAADCNTCLRSAIGFFPQCCSGKRGGAVFLPSCIVRFEFYPFFNSTTRPSISTDQVPLSVFLIGFCFLRNKAKKIKKYLSLQRQDSVRNEISKGETFQFAMVEIKTATNNFSDENKIGRGGFGEVYMGTLNDGEKIAVKRLIGNLGQGAEEQFKNEAKLMAKLQHRNLVRLLGFCLEAEEKILIYEYVTNKSLDFFLFDEDKKNLLDWSTRYKIISGIARGILYLHEDSRLKIIHRDLKASNILLDDHMIPKISDFGMAKVFVVDQTHGNTNRIVGTYGYMSPEYAMHGQFSFKSDVFSFGVLVLEILSGKRNNFFYQSHEGADLLSYAWELWKEGTFLELLDPTLRNSFSRNEVVRCIHMGLLCVQENPVHRPTMATIVLMLNSYSAILPPPQQPALYNHNRTQSSTTTTGEHQFHQSMPNSSQWSANDGSMITEVYPR</sequence>
<dbReference type="Pfam" id="PF07714">
    <property type="entry name" value="PK_Tyr_Ser-Thr"/>
    <property type="match status" value="1"/>
</dbReference>
<evidence type="ECO:0000256" key="9">
    <source>
        <dbReference type="ARBA" id="ARBA00022840"/>
    </source>
</evidence>
<feature type="domain" description="Gnk2-homologous" evidence="18">
    <location>
        <begin position="39"/>
        <end position="143"/>
    </location>
</feature>
<dbReference type="InterPro" id="IPR002902">
    <property type="entry name" value="GNK2"/>
</dbReference>
<keyword evidence="3" id="KW-0808">Transferase</keyword>
<dbReference type="Gene3D" id="1.10.510.10">
    <property type="entry name" value="Transferase(Phosphotransferase) domain 1"/>
    <property type="match status" value="1"/>
</dbReference>
<dbReference type="GO" id="GO:0004674">
    <property type="term" value="F:protein serine/threonine kinase activity"/>
    <property type="evidence" value="ECO:0007669"/>
    <property type="project" value="UniProtKB-KW"/>
</dbReference>
<evidence type="ECO:0000256" key="16">
    <source>
        <dbReference type="SAM" id="SignalP"/>
    </source>
</evidence>
<evidence type="ECO:0000256" key="3">
    <source>
        <dbReference type="ARBA" id="ARBA00022679"/>
    </source>
</evidence>
<evidence type="ECO:0000256" key="2">
    <source>
        <dbReference type="ARBA" id="ARBA00022527"/>
    </source>
</evidence>
<feature type="binding site" evidence="14">
    <location>
        <position position="354"/>
    </location>
    <ligand>
        <name>ATP</name>
        <dbReference type="ChEBI" id="CHEBI:30616"/>
    </ligand>
</feature>
<dbReference type="GO" id="GO:0042742">
    <property type="term" value="P:defense response to bacterium"/>
    <property type="evidence" value="ECO:0007669"/>
    <property type="project" value="TreeGrafter"/>
</dbReference>
<keyword evidence="12" id="KW-0675">Receptor</keyword>
<keyword evidence="9 14" id="KW-0067">ATP-binding</keyword>
<keyword evidence="8" id="KW-0418">Kinase</keyword>
<evidence type="ECO:0000313" key="20">
    <source>
        <dbReference type="Proteomes" id="UP000596661"/>
    </source>
</evidence>
<evidence type="ECO:0000256" key="5">
    <source>
        <dbReference type="ARBA" id="ARBA00022729"/>
    </source>
</evidence>
<reference evidence="19" key="2">
    <citation type="submission" date="2021-03" db="UniProtKB">
        <authorList>
            <consortium name="EnsemblPlants"/>
        </authorList>
    </citation>
    <scope>IDENTIFICATION</scope>
</reference>
<dbReference type="Gramene" id="evm.model.02.2853.1.5bd9b136">
    <property type="protein sequence ID" value="cds.evm.model.02.2853.1.5bd9b136"/>
    <property type="gene ID" value="evm.TU.02.2853"/>
</dbReference>
<evidence type="ECO:0000313" key="19">
    <source>
        <dbReference type="EnsemblPlants" id="cds.evm.model.02.2853.1.5bd9b136"/>
    </source>
</evidence>
<evidence type="ECO:0000256" key="14">
    <source>
        <dbReference type="PROSITE-ProRule" id="PRU10141"/>
    </source>
</evidence>
<comment type="subcellular location">
    <subcellularLocation>
        <location evidence="1">Membrane</location>
        <topology evidence="1">Single-pass membrane protein</topology>
    </subcellularLocation>
</comment>
<reference evidence="19" key="1">
    <citation type="submission" date="2018-11" db="EMBL/GenBank/DDBJ databases">
        <authorList>
            <person name="Grassa J C."/>
        </authorList>
    </citation>
    <scope>NUCLEOTIDE SEQUENCE [LARGE SCALE GENOMIC DNA]</scope>
</reference>
<proteinExistence type="predicted"/>
<dbReference type="AlphaFoldDB" id="A0A803NZ06"/>
<evidence type="ECO:0000256" key="6">
    <source>
        <dbReference type="ARBA" id="ARBA00022737"/>
    </source>
</evidence>
<evidence type="ECO:0000259" key="17">
    <source>
        <dbReference type="PROSITE" id="PS50011"/>
    </source>
</evidence>
<dbReference type="Pfam" id="PF01657">
    <property type="entry name" value="Stress-antifung"/>
    <property type="match status" value="2"/>
</dbReference>